<dbReference type="EMBL" id="JASKHM010000005">
    <property type="protein sequence ID" value="MEQ4482876.1"/>
    <property type="molecule type" value="Genomic_DNA"/>
</dbReference>
<gene>
    <name evidence="1" type="ORF">QJS35_10755</name>
</gene>
<evidence type="ECO:0000313" key="1">
    <source>
        <dbReference type="EMBL" id="MEQ4482876.1"/>
    </source>
</evidence>
<comment type="caution">
    <text evidence="1">The sequence shown here is derived from an EMBL/GenBank/DDBJ whole genome shotgun (WGS) entry which is preliminary data.</text>
</comment>
<protein>
    <submittedName>
        <fullName evidence="1">Uncharacterized protein</fullName>
    </submittedName>
</protein>
<evidence type="ECO:0000313" key="2">
    <source>
        <dbReference type="Proteomes" id="UP001493487"/>
    </source>
</evidence>
<dbReference type="Proteomes" id="UP001493487">
    <property type="component" value="Unassembled WGS sequence"/>
</dbReference>
<accession>A0ABV1KTK1</accession>
<keyword evidence="2" id="KW-1185">Reference proteome</keyword>
<dbReference type="RefSeq" id="WP_232185578.1">
    <property type="nucleotide sequence ID" value="NZ_JAIOAP010000005.1"/>
</dbReference>
<proteinExistence type="predicted"/>
<sequence length="381" mass="42995">MAVKRLDGITYKHKNWITQLDCLYECSAYLGVPMSREWLYGGTGFAFLINMEDQGQPGGFQSFNTEMIRNLANNLGITVEGVISLQTDSDFAEKQLAAWETAKRAIDNGYPCYGYSLGIPEYYIVDGYDDEGYLFQGIGTDEWEWQVSPAATRLLESGIANEEVRQLAKKLGVELSAKVTVGTNGGPFEIMDDYGNSITVAGKAHLRWDRLATTHIGLLEMFWVEPGLVSDDRVTVREALRFALEFSHSPRKWVFDRYKAGLEGYDNFIHTFLHTETDGFGLSINAEAWAECRSMAGPFLREAADRIGGAEAGFLRQSAELYDGIFEQLRSVRELYPFHGRKPEYMKNRSRIAQAVRHLEQAKELERKGLQSLERIADSLS</sequence>
<name>A0ABV1KTK1_9BACL</name>
<organism evidence="1 2">
    <name type="scientific">Cohnella silvisoli</name>
    <dbReference type="NCBI Taxonomy" id="2873699"/>
    <lineage>
        <taxon>Bacteria</taxon>
        <taxon>Bacillati</taxon>
        <taxon>Bacillota</taxon>
        <taxon>Bacilli</taxon>
        <taxon>Bacillales</taxon>
        <taxon>Paenibacillaceae</taxon>
        <taxon>Cohnella</taxon>
    </lineage>
</organism>
<reference evidence="1 2" key="1">
    <citation type="journal article" date="2023" name="Genome Announc.">
        <title>Pan-Genome Analyses of the Genus Cohnella and Proposal of the Novel Species Cohnella silvisoli sp. nov., Isolated from Forest Soil.</title>
        <authorList>
            <person name="Wang C."/>
            <person name="Mao L."/>
            <person name="Bao G."/>
            <person name="Zhu H."/>
        </authorList>
    </citation>
    <scope>NUCLEOTIDE SEQUENCE [LARGE SCALE GENOMIC DNA]</scope>
    <source>
        <strain evidence="1 2">NL03-T5-1</strain>
    </source>
</reference>